<feature type="compositionally biased region" description="Basic and acidic residues" evidence="6">
    <location>
        <begin position="349"/>
        <end position="366"/>
    </location>
</feature>
<dbReference type="GO" id="GO:0006874">
    <property type="term" value="P:intracellular calcium ion homeostasis"/>
    <property type="evidence" value="ECO:0007669"/>
    <property type="project" value="Ensembl"/>
</dbReference>
<dbReference type="GO" id="GO:0001772">
    <property type="term" value="C:immunological synapse"/>
    <property type="evidence" value="ECO:0007669"/>
    <property type="project" value="Ensembl"/>
</dbReference>
<dbReference type="PANTHER" id="PTHR43327:SF10">
    <property type="entry name" value="STOMATIN-LIKE PROTEIN 2, MITOCHONDRIAL"/>
    <property type="match status" value="1"/>
</dbReference>
<protein>
    <recommendedName>
        <fullName evidence="5">Podocin</fullName>
    </recommendedName>
</protein>
<feature type="compositionally biased region" description="Polar residues" evidence="6">
    <location>
        <begin position="339"/>
        <end position="348"/>
    </location>
</feature>
<dbReference type="GO" id="GO:0050852">
    <property type="term" value="P:T cell receptor signaling pathway"/>
    <property type="evidence" value="ECO:0007669"/>
    <property type="project" value="Ensembl"/>
</dbReference>
<dbReference type="GO" id="GO:0009898">
    <property type="term" value="C:cytoplasmic side of plasma membrane"/>
    <property type="evidence" value="ECO:0007669"/>
    <property type="project" value="UniProtKB-ARBA"/>
</dbReference>
<dbReference type="GeneTree" id="ENSGT01030000234614"/>
<evidence type="ECO:0000313" key="8">
    <source>
        <dbReference type="Ensembl" id="ENSECAP00000073755.1"/>
    </source>
</evidence>
<evidence type="ECO:0000313" key="9">
    <source>
        <dbReference type="Proteomes" id="UP000002281"/>
    </source>
</evidence>
<name>A0A9L0SFY1_HORSE</name>
<dbReference type="AlphaFoldDB" id="A0A9L0SFY1"/>
<dbReference type="GO" id="GO:0010876">
    <property type="term" value="P:lipid localization"/>
    <property type="evidence" value="ECO:0007669"/>
    <property type="project" value="Ensembl"/>
</dbReference>
<dbReference type="GO" id="GO:0032743">
    <property type="term" value="P:positive regulation of interleukin-2 production"/>
    <property type="evidence" value="ECO:0007669"/>
    <property type="project" value="Ensembl"/>
</dbReference>
<feature type="compositionally biased region" description="Gly residues" evidence="6">
    <location>
        <begin position="1"/>
        <end position="16"/>
    </location>
</feature>
<dbReference type="GO" id="GO:0005758">
    <property type="term" value="C:mitochondrial intermembrane space"/>
    <property type="evidence" value="ECO:0007669"/>
    <property type="project" value="Ensembl"/>
</dbReference>
<accession>A0A9L0SFY1</accession>
<dbReference type="GO" id="GO:0051259">
    <property type="term" value="P:protein complex oligomerization"/>
    <property type="evidence" value="ECO:0007669"/>
    <property type="project" value="Ensembl"/>
</dbReference>
<organism evidence="8 9">
    <name type="scientific">Equus caballus</name>
    <name type="common">Horse</name>
    <dbReference type="NCBI Taxonomy" id="9796"/>
    <lineage>
        <taxon>Eukaryota</taxon>
        <taxon>Metazoa</taxon>
        <taxon>Chordata</taxon>
        <taxon>Craniata</taxon>
        <taxon>Vertebrata</taxon>
        <taxon>Euteleostomi</taxon>
        <taxon>Mammalia</taxon>
        <taxon>Eutheria</taxon>
        <taxon>Laurasiatheria</taxon>
        <taxon>Perissodactyla</taxon>
        <taxon>Equidae</taxon>
        <taxon>Equus</taxon>
    </lineage>
</organism>
<evidence type="ECO:0000256" key="6">
    <source>
        <dbReference type="SAM" id="MobiDB-lite"/>
    </source>
</evidence>
<evidence type="ECO:0000256" key="5">
    <source>
        <dbReference type="ARBA" id="ARBA00071670"/>
    </source>
</evidence>
<dbReference type="OrthoDB" id="434619at2759"/>
<feature type="region of interest" description="Disordered" evidence="6">
    <location>
        <begin position="1"/>
        <end position="20"/>
    </location>
</feature>
<keyword evidence="9" id="KW-1185">Reference proteome</keyword>
<dbReference type="SUPFAM" id="SSF117892">
    <property type="entry name" value="Band 7/SPFH domain"/>
    <property type="match status" value="1"/>
</dbReference>
<comment type="function">
    <text evidence="4">Plays a role in the regulation of glomerular permeability, acting probably as a linker between the plasma membrane and the cytoskeleton.</text>
</comment>
<comment type="similarity">
    <text evidence="2">Belongs to the band 7/mec-2 family.</text>
</comment>
<sequence>MGEGIAGSTSGGGETGGKAQVRATRETALLCVSLVPEVAAGLGNAGARGAGAGGPFAEGLRAGFWPRPAPRLLRIAPKHRGTVCAAARGLGGGANGQIPPDPGTYNVTLQIDGVLYLRIMDPYKASYGVEDPEYAVTQLAQTTMRSELGKLSLDKVFRERESLNASIVDAINQAADYWGIRCLRYEIKDIHVPPRVKESMQMQVEAERRKRATVLESEGTRESAINVAEGKKQAQILASEAEKAEQINQAAGEASAVLAKAKAKAEAIRILAAALTQHNGDAAASLTVAEQYVSAFSKLAKDSNTILLPSNPGDVTSMVAQAMGVYGALTKAPLPGAQDSASSGSSRDVQGRDASLDEEFDRVKLS</sequence>
<dbReference type="GO" id="GO:0035710">
    <property type="term" value="P:CD4-positive, alpha-beta T cell activation"/>
    <property type="evidence" value="ECO:0007669"/>
    <property type="project" value="Ensembl"/>
</dbReference>
<dbReference type="GeneID" id="100055756"/>
<evidence type="ECO:0000256" key="4">
    <source>
        <dbReference type="ARBA" id="ARBA00053394"/>
    </source>
</evidence>
<dbReference type="CTD" id="30968"/>
<evidence type="ECO:0000256" key="1">
    <source>
        <dbReference type="ARBA" id="ARBA00004173"/>
    </source>
</evidence>
<dbReference type="GO" id="GO:0045121">
    <property type="term" value="C:membrane raft"/>
    <property type="evidence" value="ECO:0007669"/>
    <property type="project" value="Ensembl"/>
</dbReference>
<gene>
    <name evidence="8" type="primary">STOML2</name>
</gene>
<dbReference type="PRINTS" id="PR00721">
    <property type="entry name" value="STOMATIN"/>
</dbReference>
<feature type="region of interest" description="Disordered" evidence="6">
    <location>
        <begin position="335"/>
        <end position="366"/>
    </location>
</feature>
<dbReference type="GO" id="GO:1901612">
    <property type="term" value="F:cardiolipin binding"/>
    <property type="evidence" value="ECO:0007669"/>
    <property type="project" value="Ensembl"/>
</dbReference>
<dbReference type="InterPro" id="IPR032435">
    <property type="entry name" value="STML2-like_C"/>
</dbReference>
<evidence type="ECO:0000256" key="2">
    <source>
        <dbReference type="ARBA" id="ARBA00008164"/>
    </source>
</evidence>
<dbReference type="InterPro" id="IPR036013">
    <property type="entry name" value="Band_7/SPFH_dom_sf"/>
</dbReference>
<dbReference type="GO" id="GO:0051020">
    <property type="term" value="F:GTPase binding"/>
    <property type="evidence" value="ECO:0007669"/>
    <property type="project" value="Ensembl"/>
</dbReference>
<dbReference type="InterPro" id="IPR050710">
    <property type="entry name" value="Band7/mec-2_domain"/>
</dbReference>
<keyword evidence="3" id="KW-0496">Mitochondrion</keyword>
<dbReference type="InterPro" id="IPR001972">
    <property type="entry name" value="Stomatin_HflK_fam"/>
</dbReference>
<reference evidence="8 9" key="1">
    <citation type="journal article" date="2009" name="Science">
        <title>Genome sequence, comparative analysis, and population genetics of the domestic horse.</title>
        <authorList>
            <consortium name="Broad Institute Genome Sequencing Platform"/>
            <consortium name="Broad Institute Whole Genome Assembly Team"/>
            <person name="Wade C.M."/>
            <person name="Giulotto E."/>
            <person name="Sigurdsson S."/>
            <person name="Zoli M."/>
            <person name="Gnerre S."/>
            <person name="Imsland F."/>
            <person name="Lear T.L."/>
            <person name="Adelson D.L."/>
            <person name="Bailey E."/>
            <person name="Bellone R.R."/>
            <person name="Bloecker H."/>
            <person name="Distl O."/>
            <person name="Edgar R.C."/>
            <person name="Garber M."/>
            <person name="Leeb T."/>
            <person name="Mauceli E."/>
            <person name="MacLeod J.N."/>
            <person name="Penedo M.C.T."/>
            <person name="Raison J.M."/>
            <person name="Sharpe T."/>
            <person name="Vogel J."/>
            <person name="Andersson L."/>
            <person name="Antczak D.F."/>
            <person name="Biagi T."/>
            <person name="Binns M.M."/>
            <person name="Chowdhary B.P."/>
            <person name="Coleman S.J."/>
            <person name="Della Valle G."/>
            <person name="Fryc S."/>
            <person name="Guerin G."/>
            <person name="Hasegawa T."/>
            <person name="Hill E.W."/>
            <person name="Jurka J."/>
            <person name="Kiialainen A."/>
            <person name="Lindgren G."/>
            <person name="Liu J."/>
            <person name="Magnani E."/>
            <person name="Mickelson J.R."/>
            <person name="Murray J."/>
            <person name="Nergadze S.G."/>
            <person name="Onofrio R."/>
            <person name="Pedroni S."/>
            <person name="Piras M.F."/>
            <person name="Raudsepp T."/>
            <person name="Rocchi M."/>
            <person name="Roeed K.H."/>
            <person name="Ryder O.A."/>
            <person name="Searle S."/>
            <person name="Skow L."/>
            <person name="Swinburne J.E."/>
            <person name="Syvaenen A.C."/>
            <person name="Tozaki T."/>
            <person name="Valberg S.J."/>
            <person name="Vaudin M."/>
            <person name="White J.R."/>
            <person name="Zody M.C."/>
            <person name="Lander E.S."/>
            <person name="Lindblad-Toh K."/>
        </authorList>
    </citation>
    <scope>NUCLEOTIDE SEQUENCE [LARGE SCALE GENOMIC DNA]</scope>
    <source>
        <strain evidence="8 9">Thoroughbred</strain>
    </source>
</reference>
<dbReference type="GO" id="GO:0042608">
    <property type="term" value="F:T cell receptor binding"/>
    <property type="evidence" value="ECO:0007669"/>
    <property type="project" value="Ensembl"/>
</dbReference>
<dbReference type="SMART" id="SM00244">
    <property type="entry name" value="PHB"/>
    <property type="match status" value="1"/>
</dbReference>
<comment type="subcellular location">
    <subcellularLocation>
        <location evidence="1">Mitochondrion</location>
    </subcellularLocation>
</comment>
<dbReference type="InterPro" id="IPR001107">
    <property type="entry name" value="Band_7"/>
</dbReference>
<dbReference type="GO" id="GO:0015629">
    <property type="term" value="C:actin cytoskeleton"/>
    <property type="evidence" value="ECO:0007669"/>
    <property type="project" value="Ensembl"/>
</dbReference>
<dbReference type="GO" id="GO:0034982">
    <property type="term" value="P:mitochondrial protein processing"/>
    <property type="evidence" value="ECO:0007669"/>
    <property type="project" value="Ensembl"/>
</dbReference>
<dbReference type="GO" id="GO:0042776">
    <property type="term" value="P:proton motive force-driven mitochondrial ATP synthesis"/>
    <property type="evidence" value="ECO:0007669"/>
    <property type="project" value="Ensembl"/>
</dbReference>
<dbReference type="Ensembl" id="ENSECAT00000140549.1">
    <property type="protein sequence ID" value="ENSECAP00000073755.1"/>
    <property type="gene ID" value="ENSECAG00000017691.4"/>
</dbReference>
<reference evidence="8" key="3">
    <citation type="submission" date="2025-09" db="UniProtKB">
        <authorList>
            <consortium name="Ensembl"/>
        </authorList>
    </citation>
    <scope>IDENTIFICATION</scope>
    <source>
        <strain evidence="8">Thoroughbred</strain>
    </source>
</reference>
<dbReference type="Proteomes" id="UP000002281">
    <property type="component" value="Chromosome 25"/>
</dbReference>
<reference evidence="8" key="2">
    <citation type="submission" date="2025-08" db="UniProtKB">
        <authorList>
            <consortium name="Ensembl"/>
        </authorList>
    </citation>
    <scope>IDENTIFICATION</scope>
    <source>
        <strain evidence="8">Thoroughbred</strain>
    </source>
</reference>
<proteinExistence type="inferred from homology"/>
<dbReference type="Pfam" id="PF01145">
    <property type="entry name" value="Band_7"/>
    <property type="match status" value="1"/>
</dbReference>
<dbReference type="GO" id="GO:1990046">
    <property type="term" value="P:stress-induced mitochondrial fusion"/>
    <property type="evidence" value="ECO:0007669"/>
    <property type="project" value="Ensembl"/>
</dbReference>
<dbReference type="Gene3D" id="3.30.479.30">
    <property type="entry name" value="Band 7 domain"/>
    <property type="match status" value="1"/>
</dbReference>
<feature type="domain" description="Band 7" evidence="7">
    <location>
        <begin position="3"/>
        <end position="204"/>
    </location>
</feature>
<dbReference type="PANTHER" id="PTHR43327">
    <property type="entry name" value="STOMATIN-LIKE PROTEIN 2, MITOCHONDRIAL"/>
    <property type="match status" value="1"/>
</dbReference>
<evidence type="ECO:0000259" key="7">
    <source>
        <dbReference type="SMART" id="SM00244"/>
    </source>
</evidence>
<evidence type="ECO:0000256" key="3">
    <source>
        <dbReference type="ARBA" id="ARBA00023128"/>
    </source>
</evidence>
<dbReference type="GO" id="GO:0005743">
    <property type="term" value="C:mitochondrial inner membrane"/>
    <property type="evidence" value="ECO:0007669"/>
    <property type="project" value="Ensembl"/>
</dbReference>
<dbReference type="FunFam" id="3.30.479.30:FF:000004">
    <property type="entry name" value="Putative membrane protease family, stomatin"/>
    <property type="match status" value="1"/>
</dbReference>
<dbReference type="CDD" id="cd08829">
    <property type="entry name" value="SPFH_paraslipin"/>
    <property type="match status" value="1"/>
</dbReference>
<dbReference type="Pfam" id="PF16200">
    <property type="entry name" value="Band_7_C"/>
    <property type="match status" value="1"/>
</dbReference>
<dbReference type="RefSeq" id="XP_014591363.1">
    <property type="nucleotide sequence ID" value="XM_014735877.3"/>
</dbReference>